<reference evidence="14 15" key="1">
    <citation type="submission" date="2020-02" db="EMBL/GenBank/DDBJ databases">
        <authorList>
            <person name="Ferguson B K."/>
        </authorList>
    </citation>
    <scope>NUCLEOTIDE SEQUENCE [LARGE SCALE GENOMIC DNA]</scope>
</reference>
<dbReference type="InterPro" id="IPR050196">
    <property type="entry name" value="Cytochrome_P450_Monoox"/>
</dbReference>
<dbReference type="Gene3D" id="1.10.630.10">
    <property type="entry name" value="Cytochrome P450"/>
    <property type="match status" value="1"/>
</dbReference>
<evidence type="ECO:0008006" key="16">
    <source>
        <dbReference type="Google" id="ProtNLM"/>
    </source>
</evidence>
<feature type="binding site" description="axial binding residue" evidence="13">
    <location>
        <position position="756"/>
    </location>
    <ligand>
        <name>heme</name>
        <dbReference type="ChEBI" id="CHEBI:30413"/>
    </ligand>
    <ligandPart>
        <name>Fe</name>
        <dbReference type="ChEBI" id="CHEBI:18248"/>
    </ligandPart>
</feature>
<keyword evidence="11" id="KW-0503">Monooxygenase</keyword>
<keyword evidence="15" id="KW-1185">Reference proteome</keyword>
<proteinExistence type="inferred from homology"/>
<evidence type="ECO:0000256" key="6">
    <source>
        <dbReference type="ARBA" id="ARBA00022723"/>
    </source>
</evidence>
<dbReference type="OrthoDB" id="1470350at2759"/>
<evidence type="ECO:0000256" key="4">
    <source>
        <dbReference type="ARBA" id="ARBA00010617"/>
    </source>
</evidence>
<organism evidence="14 15">
    <name type="scientific">Nesidiocoris tenuis</name>
    <dbReference type="NCBI Taxonomy" id="355587"/>
    <lineage>
        <taxon>Eukaryota</taxon>
        <taxon>Metazoa</taxon>
        <taxon>Ecdysozoa</taxon>
        <taxon>Arthropoda</taxon>
        <taxon>Hexapoda</taxon>
        <taxon>Insecta</taxon>
        <taxon>Pterygota</taxon>
        <taxon>Neoptera</taxon>
        <taxon>Paraneoptera</taxon>
        <taxon>Hemiptera</taxon>
        <taxon>Heteroptera</taxon>
        <taxon>Panheteroptera</taxon>
        <taxon>Cimicomorpha</taxon>
        <taxon>Miridae</taxon>
        <taxon>Dicyphina</taxon>
        <taxon>Nesidiocoris</taxon>
    </lineage>
</organism>
<comment type="subcellular location">
    <subcellularLocation>
        <location evidence="3">Endoplasmic reticulum membrane</location>
        <topology evidence="3">Peripheral membrane protein</topology>
    </subcellularLocation>
    <subcellularLocation>
        <location evidence="2">Microsome membrane</location>
        <topology evidence="2">Peripheral membrane protein</topology>
    </subcellularLocation>
</comment>
<dbReference type="PRINTS" id="PR00385">
    <property type="entry name" value="P450"/>
</dbReference>
<dbReference type="GO" id="GO:0016705">
    <property type="term" value="F:oxidoreductase activity, acting on paired donors, with incorporation or reduction of molecular oxygen"/>
    <property type="evidence" value="ECO:0007669"/>
    <property type="project" value="InterPro"/>
</dbReference>
<dbReference type="GO" id="GO:0005506">
    <property type="term" value="F:iron ion binding"/>
    <property type="evidence" value="ECO:0007669"/>
    <property type="project" value="InterPro"/>
</dbReference>
<dbReference type="InterPro" id="IPR036396">
    <property type="entry name" value="Cyt_P450_sf"/>
</dbReference>
<dbReference type="GO" id="GO:0020037">
    <property type="term" value="F:heme binding"/>
    <property type="evidence" value="ECO:0007669"/>
    <property type="project" value="InterPro"/>
</dbReference>
<evidence type="ECO:0000256" key="7">
    <source>
        <dbReference type="ARBA" id="ARBA00022824"/>
    </source>
</evidence>
<comment type="similarity">
    <text evidence="4">Belongs to the cytochrome P450 family.</text>
</comment>
<keyword evidence="5 13" id="KW-0349">Heme</keyword>
<dbReference type="GO" id="GO:0005789">
    <property type="term" value="C:endoplasmic reticulum membrane"/>
    <property type="evidence" value="ECO:0007669"/>
    <property type="project" value="UniProtKB-SubCell"/>
</dbReference>
<gene>
    <name evidence="14" type="ORF">NTEN_LOCUS19133</name>
</gene>
<dbReference type="PROSITE" id="PS00086">
    <property type="entry name" value="CYTOCHROME_P450"/>
    <property type="match status" value="1"/>
</dbReference>
<keyword evidence="7" id="KW-0256">Endoplasmic reticulum</keyword>
<dbReference type="InterPro" id="IPR002401">
    <property type="entry name" value="Cyt_P450_E_grp-I"/>
</dbReference>
<comment type="cofactor">
    <cofactor evidence="1 13">
        <name>heme</name>
        <dbReference type="ChEBI" id="CHEBI:30413"/>
    </cofactor>
</comment>
<evidence type="ECO:0000256" key="13">
    <source>
        <dbReference type="PIRSR" id="PIRSR602401-1"/>
    </source>
</evidence>
<dbReference type="CDD" id="cd20628">
    <property type="entry name" value="CYP4"/>
    <property type="match status" value="1"/>
</dbReference>
<keyword evidence="9" id="KW-0560">Oxidoreductase</keyword>
<keyword evidence="10 13" id="KW-0408">Iron</keyword>
<evidence type="ECO:0000256" key="8">
    <source>
        <dbReference type="ARBA" id="ARBA00022848"/>
    </source>
</evidence>
<keyword evidence="12" id="KW-0472">Membrane</keyword>
<accession>A0A6H5HC24</accession>
<sequence>MGKNSTTSTLRIEQFRSTILISTADRSAKFCKTSSWRRRLKRRQWRLEAHKWTNYTSSPRSINYKLLENGLLLAWQEVMRGKMIRANRLTRVLCSRTGFFVSFDILSKLVGKLLYISNPQLLARLGESDQDDDLNWLLTDVAIRVRKNINCLLVITDNLYHGLLKVAFLQTFRKIPIFLKNFNLFWDKTADLRGELLKVATFEHMPSVVKNHRSEITEDDYMVLGTDDKPVKYDGLEIQVIYDAEAAIANVAAGHYAYYENIHYLHHAKVKEKLAEAAMKDNATALKRARMLLEIGLLAIAAWLLWKALAPDAETVKLGNAIPGPDSLPVIGNLFNIPLTGKAAMDCQAEWEKKYGSVVRLWMGNLLVVQLFNPDDVEVLLKSTTQIKKAKLYEFVHPWLGTGLLTSTGPKWRMRRKAITPTFHFKILEDFIDIFNRNGNIFVDCLKSKIGQGSFDVLPYVTAYTMDIICETAMGTQIGAQAGNNVDYRNAVIRKKEKESQNQKTDSDGIQTDEFGERMLVIEVLTRTKSVPLGWHLIERHRLEKITIIIIPIIEVCTYLGIKKKSAFLELLIQMRKEANPAFQTDEDVREEVDTFMFEGHDTTTAGICFALDCLAGYPQYQVLIKIVLHTPPSVCSFLYKTDKIYEELKVKYSAADCNPTMDEINEFKYLDMFLKEVLRLCPSVPNIARQLTEPLQLASGYILPAGCLAVVNFYLLHRNKIHWPTPEVFDPENFAPETSRHPFAYVPFSAGPRNCIGQKFAILEMKLTLIKLIVNFKIERDPSHEVIRDCHLVLQSLNGHKMKFSKRE</sequence>
<evidence type="ECO:0000256" key="10">
    <source>
        <dbReference type="ARBA" id="ARBA00023004"/>
    </source>
</evidence>
<name>A0A6H5HC24_9HEMI</name>
<evidence type="ECO:0000256" key="1">
    <source>
        <dbReference type="ARBA" id="ARBA00001971"/>
    </source>
</evidence>
<evidence type="ECO:0000256" key="5">
    <source>
        <dbReference type="ARBA" id="ARBA00022617"/>
    </source>
</evidence>
<keyword evidence="8" id="KW-0492">Microsome</keyword>
<dbReference type="Proteomes" id="UP000479000">
    <property type="component" value="Unassembled WGS sequence"/>
</dbReference>
<dbReference type="SUPFAM" id="SSF48264">
    <property type="entry name" value="Cytochrome P450"/>
    <property type="match status" value="1"/>
</dbReference>
<dbReference type="PANTHER" id="PTHR24291">
    <property type="entry name" value="CYTOCHROME P450 FAMILY 4"/>
    <property type="match status" value="1"/>
</dbReference>
<evidence type="ECO:0000256" key="11">
    <source>
        <dbReference type="ARBA" id="ARBA00023033"/>
    </source>
</evidence>
<evidence type="ECO:0000313" key="15">
    <source>
        <dbReference type="Proteomes" id="UP000479000"/>
    </source>
</evidence>
<dbReference type="AlphaFoldDB" id="A0A6H5HC24"/>
<dbReference type="InterPro" id="IPR001128">
    <property type="entry name" value="Cyt_P450"/>
</dbReference>
<dbReference type="EMBL" id="CADCXU010028207">
    <property type="protein sequence ID" value="CAB0014722.1"/>
    <property type="molecule type" value="Genomic_DNA"/>
</dbReference>
<evidence type="ECO:0000256" key="2">
    <source>
        <dbReference type="ARBA" id="ARBA00004174"/>
    </source>
</evidence>
<protein>
    <recommendedName>
        <fullName evidence="16">Cytochrome P450</fullName>
    </recommendedName>
</protein>
<dbReference type="Pfam" id="PF00067">
    <property type="entry name" value="p450"/>
    <property type="match status" value="2"/>
</dbReference>
<evidence type="ECO:0000256" key="3">
    <source>
        <dbReference type="ARBA" id="ARBA00004406"/>
    </source>
</evidence>
<evidence type="ECO:0000256" key="12">
    <source>
        <dbReference type="ARBA" id="ARBA00023136"/>
    </source>
</evidence>
<dbReference type="GO" id="GO:0004497">
    <property type="term" value="F:monooxygenase activity"/>
    <property type="evidence" value="ECO:0007669"/>
    <property type="project" value="UniProtKB-KW"/>
</dbReference>
<keyword evidence="6 13" id="KW-0479">Metal-binding</keyword>
<evidence type="ECO:0000256" key="9">
    <source>
        <dbReference type="ARBA" id="ARBA00023002"/>
    </source>
</evidence>
<dbReference type="InterPro" id="IPR017972">
    <property type="entry name" value="Cyt_P450_CS"/>
</dbReference>
<dbReference type="PRINTS" id="PR00463">
    <property type="entry name" value="EP450I"/>
</dbReference>
<evidence type="ECO:0000313" key="14">
    <source>
        <dbReference type="EMBL" id="CAB0014722.1"/>
    </source>
</evidence>
<dbReference type="PANTHER" id="PTHR24291:SF189">
    <property type="entry name" value="CYTOCHROME P450 4C3-RELATED"/>
    <property type="match status" value="1"/>
</dbReference>